<dbReference type="PIRSF" id="PIRSF000294">
    <property type="entry name" value="Cytochrome-c_peroxidase"/>
    <property type="match status" value="1"/>
</dbReference>
<dbReference type="GO" id="GO:0020037">
    <property type="term" value="F:heme binding"/>
    <property type="evidence" value="ECO:0007669"/>
    <property type="project" value="InterPro"/>
</dbReference>
<evidence type="ECO:0000256" key="9">
    <source>
        <dbReference type="PIRSR" id="PIRSR000294-2"/>
    </source>
</evidence>
<evidence type="ECO:0000256" key="10">
    <source>
        <dbReference type="SAM" id="SignalP"/>
    </source>
</evidence>
<dbReference type="GO" id="GO:0009055">
    <property type="term" value="F:electron transfer activity"/>
    <property type="evidence" value="ECO:0007669"/>
    <property type="project" value="InterPro"/>
</dbReference>
<proteinExistence type="predicted"/>
<evidence type="ECO:0000313" key="13">
    <source>
        <dbReference type="Proteomes" id="UP000256478"/>
    </source>
</evidence>
<feature type="domain" description="Cytochrome c" evidence="11">
    <location>
        <begin position="211"/>
        <end position="324"/>
    </location>
</feature>
<keyword evidence="2 8" id="KW-0349">Heme</keyword>
<dbReference type="InterPro" id="IPR004852">
    <property type="entry name" value="Di-haem_cyt_c_peroxidsae"/>
</dbReference>
<comment type="cofactor">
    <cofactor evidence="8">
        <name>heme</name>
        <dbReference type="ChEBI" id="CHEBI:30413"/>
    </cofactor>
    <text evidence="8">Binds 2 heme groups.</text>
</comment>
<organism evidence="12 13">
    <name type="scientific">Thalassotalea euphylliae</name>
    <dbReference type="NCBI Taxonomy" id="1655234"/>
    <lineage>
        <taxon>Bacteria</taxon>
        <taxon>Pseudomonadati</taxon>
        <taxon>Pseudomonadota</taxon>
        <taxon>Gammaproteobacteria</taxon>
        <taxon>Alteromonadales</taxon>
        <taxon>Colwelliaceae</taxon>
        <taxon>Thalassotalea</taxon>
    </lineage>
</organism>
<dbReference type="InterPro" id="IPR026259">
    <property type="entry name" value="MauG/Cytc_peroxidase"/>
</dbReference>
<comment type="caution">
    <text evidence="12">The sequence shown here is derived from an EMBL/GenBank/DDBJ whole genome shotgun (WGS) entry which is preliminary data.</text>
</comment>
<dbReference type="InterPro" id="IPR009056">
    <property type="entry name" value="Cyt_c-like_dom"/>
</dbReference>
<feature type="binding site" description="axial binding residue" evidence="9">
    <location>
        <position position="75"/>
    </location>
    <ligand>
        <name>heme c</name>
        <dbReference type="ChEBI" id="CHEBI:61717"/>
        <label>1</label>
    </ligand>
    <ligandPart>
        <name>Fe</name>
        <dbReference type="ChEBI" id="CHEBI:18248"/>
    </ligandPart>
</feature>
<gene>
    <name evidence="12" type="ORF">DXX93_20040</name>
</gene>
<dbReference type="PANTHER" id="PTHR30600:SF7">
    <property type="entry name" value="CYTOCHROME C PEROXIDASE-RELATED"/>
    <property type="match status" value="1"/>
</dbReference>
<evidence type="ECO:0000256" key="1">
    <source>
        <dbReference type="ARBA" id="ARBA00004418"/>
    </source>
</evidence>
<keyword evidence="5" id="KW-0574">Periplasm</keyword>
<dbReference type="Pfam" id="PF03150">
    <property type="entry name" value="CCP_MauG"/>
    <property type="match status" value="1"/>
</dbReference>
<feature type="binding site" description="covalent" evidence="8">
    <location>
        <position position="225"/>
    </location>
    <ligand>
        <name>heme c</name>
        <dbReference type="ChEBI" id="CHEBI:61717"/>
        <label>2</label>
    </ligand>
</feature>
<evidence type="ECO:0000256" key="7">
    <source>
        <dbReference type="ARBA" id="ARBA00023004"/>
    </source>
</evidence>
<dbReference type="AlphaFoldDB" id="A0A3E0TVY0"/>
<accession>A0A3E0TVY0</accession>
<keyword evidence="7 9" id="KW-0408">Iron</keyword>
<keyword evidence="12" id="KW-0575">Peroxidase</keyword>
<dbReference type="RefSeq" id="WP_116009660.1">
    <property type="nucleotide sequence ID" value="NZ_QUOU01000001.1"/>
</dbReference>
<evidence type="ECO:0000256" key="8">
    <source>
        <dbReference type="PIRSR" id="PIRSR000294-1"/>
    </source>
</evidence>
<feature type="binding site" description="axial binding residue" evidence="9">
    <location>
        <position position="229"/>
    </location>
    <ligand>
        <name>heme c</name>
        <dbReference type="ChEBI" id="CHEBI:61717"/>
        <label>2</label>
    </ligand>
    <ligandPart>
        <name>Fe</name>
        <dbReference type="ChEBI" id="CHEBI:18248"/>
    </ligandPart>
</feature>
<keyword evidence="6" id="KW-0560">Oxidoreductase</keyword>
<dbReference type="EMBL" id="QUOU01000001">
    <property type="protein sequence ID" value="REL28629.1"/>
    <property type="molecule type" value="Genomic_DNA"/>
</dbReference>
<dbReference type="SUPFAM" id="SSF46626">
    <property type="entry name" value="Cytochrome c"/>
    <property type="match status" value="2"/>
</dbReference>
<dbReference type="Gene3D" id="1.10.760.10">
    <property type="entry name" value="Cytochrome c-like domain"/>
    <property type="match status" value="2"/>
</dbReference>
<evidence type="ECO:0000259" key="11">
    <source>
        <dbReference type="PROSITE" id="PS51007"/>
    </source>
</evidence>
<comment type="PTM">
    <text evidence="8">Binds 2 heme groups per subunit.</text>
</comment>
<dbReference type="Proteomes" id="UP000256478">
    <property type="component" value="Unassembled WGS sequence"/>
</dbReference>
<evidence type="ECO:0000256" key="4">
    <source>
        <dbReference type="ARBA" id="ARBA00022729"/>
    </source>
</evidence>
<comment type="subcellular location">
    <subcellularLocation>
        <location evidence="1">Periplasm</location>
    </subcellularLocation>
</comment>
<feature type="binding site" description="covalent" evidence="8">
    <location>
        <position position="71"/>
    </location>
    <ligand>
        <name>heme c</name>
        <dbReference type="ChEBI" id="CHEBI:61717"/>
        <label>1</label>
    </ligand>
</feature>
<dbReference type="PROSITE" id="PS51007">
    <property type="entry name" value="CYTC"/>
    <property type="match status" value="2"/>
</dbReference>
<dbReference type="GO" id="GO:0004130">
    <property type="term" value="F:cytochrome-c peroxidase activity"/>
    <property type="evidence" value="ECO:0007669"/>
    <property type="project" value="TreeGrafter"/>
</dbReference>
<name>A0A3E0TVY0_9GAMM</name>
<dbReference type="OrthoDB" id="9805202at2"/>
<evidence type="ECO:0000256" key="2">
    <source>
        <dbReference type="ARBA" id="ARBA00022617"/>
    </source>
</evidence>
<protein>
    <submittedName>
        <fullName evidence="12">Cytochrome-c peroxidase</fullName>
    </submittedName>
</protein>
<dbReference type="GO" id="GO:0046872">
    <property type="term" value="F:metal ion binding"/>
    <property type="evidence" value="ECO:0007669"/>
    <property type="project" value="UniProtKB-KW"/>
</dbReference>
<evidence type="ECO:0000256" key="3">
    <source>
        <dbReference type="ARBA" id="ARBA00022723"/>
    </source>
</evidence>
<dbReference type="InterPro" id="IPR051395">
    <property type="entry name" value="Cytochrome_c_Peroxidase/MauG"/>
</dbReference>
<feature type="binding site" description="covalent" evidence="8">
    <location>
        <position position="228"/>
    </location>
    <ligand>
        <name>heme c</name>
        <dbReference type="ChEBI" id="CHEBI:61717"/>
        <label>2</label>
    </ligand>
</feature>
<dbReference type="InterPro" id="IPR036909">
    <property type="entry name" value="Cyt_c-like_dom_sf"/>
</dbReference>
<evidence type="ECO:0000256" key="5">
    <source>
        <dbReference type="ARBA" id="ARBA00022764"/>
    </source>
</evidence>
<reference evidence="12 13" key="1">
    <citation type="submission" date="2018-08" db="EMBL/GenBank/DDBJ databases">
        <title>Thalassotalea euphylliae genome.</title>
        <authorList>
            <person name="Summers S."/>
            <person name="Rice S.A."/>
            <person name="Freckelton M.L."/>
            <person name="Nedved B.T."/>
            <person name="Hadfield M.G."/>
        </authorList>
    </citation>
    <scope>NUCLEOTIDE SEQUENCE [LARGE SCALE GENOMIC DNA]</scope>
    <source>
        <strain evidence="12 13">H1</strain>
    </source>
</reference>
<evidence type="ECO:0000313" key="12">
    <source>
        <dbReference type="EMBL" id="REL28629.1"/>
    </source>
</evidence>
<keyword evidence="4 10" id="KW-0732">Signal</keyword>
<keyword evidence="3 9" id="KW-0479">Metal-binding</keyword>
<sequence length="335" mass="36493">MIKTIFALLLCVACYIADAATPSELLTTARSYFSPLPKPALTLDQTALARIALGKQLYFESALSINNSQSCNSCHRLDNRLENGGAGVDNLKTSVGALGQLGERNAPSTWNSSLHFAQFWDARVKTLAEQATLPIFNPKEMAMTSPAQVINRLKDKGYHELFRQAFPTSKDGVNRITMENLAIALADFQRTLVTQDRFDTYLSGDETAITAQEKAGLTLFIEKGCVACHNGPVMGGQLLMKMGIVEPYPNKVDLGRAQVTGNAGDKFFFKVPSLRNVLNTAPYFHDGGAATIEQAIIDTAKHQLGIRLTEQEANDIKAFFGSLDNQAILTLATSK</sequence>
<feature type="signal peptide" evidence="10">
    <location>
        <begin position="1"/>
        <end position="19"/>
    </location>
</feature>
<dbReference type="PANTHER" id="PTHR30600">
    <property type="entry name" value="CYTOCHROME C PEROXIDASE-RELATED"/>
    <property type="match status" value="1"/>
</dbReference>
<dbReference type="GO" id="GO:0042597">
    <property type="term" value="C:periplasmic space"/>
    <property type="evidence" value="ECO:0007669"/>
    <property type="project" value="UniProtKB-SubCell"/>
</dbReference>
<feature type="domain" description="Cytochrome c" evidence="11">
    <location>
        <begin position="49"/>
        <end position="193"/>
    </location>
</feature>
<evidence type="ECO:0000256" key="6">
    <source>
        <dbReference type="ARBA" id="ARBA00023002"/>
    </source>
</evidence>
<feature type="binding site" description="covalent" evidence="8">
    <location>
        <position position="74"/>
    </location>
    <ligand>
        <name>heme c</name>
        <dbReference type="ChEBI" id="CHEBI:61717"/>
        <label>1</label>
    </ligand>
</feature>
<feature type="chain" id="PRO_5017616145" evidence="10">
    <location>
        <begin position="20"/>
        <end position="335"/>
    </location>
</feature>